<dbReference type="AlphaFoldDB" id="A0A836HZZ9"/>
<gene>
    <name evidence="2" type="ORF">LSCM1_07652</name>
</gene>
<accession>A0A836HZZ9</accession>
<dbReference type="KEGG" id="lmat:92517526"/>
<feature type="region of interest" description="Disordered" evidence="1">
    <location>
        <begin position="305"/>
        <end position="347"/>
    </location>
</feature>
<protein>
    <submittedName>
        <fullName evidence="2">Uncharacterized protein</fullName>
    </submittedName>
</protein>
<proteinExistence type="predicted"/>
<evidence type="ECO:0000313" key="2">
    <source>
        <dbReference type="EMBL" id="KAG5485563.1"/>
    </source>
</evidence>
<dbReference type="EMBL" id="JAFEUZ010000009">
    <property type="protein sequence ID" value="KAG5485563.1"/>
    <property type="molecule type" value="Genomic_DNA"/>
</dbReference>
<comment type="caution">
    <text evidence="2">The sequence shown here is derived from an EMBL/GenBank/DDBJ whole genome shotgun (WGS) entry which is preliminary data.</text>
</comment>
<dbReference type="GeneID" id="92517526"/>
<reference evidence="3" key="2">
    <citation type="journal article" date="2021" name="Sci. Data">
        <title>Chromosome-scale genome sequencing, assembly and annotation of six genomes from subfamily Leishmaniinae.</title>
        <authorList>
            <person name="Almutairi H."/>
            <person name="Urbaniak M.D."/>
            <person name="Bates M.D."/>
            <person name="Jariyapan N."/>
            <person name="Kwakye-Nuako G."/>
            <person name="Thomaz Soccol V."/>
            <person name="Al-Salem W.S."/>
            <person name="Dillon R.J."/>
            <person name="Bates P.A."/>
            <person name="Gatherer D."/>
        </authorList>
    </citation>
    <scope>NUCLEOTIDE SEQUENCE [LARGE SCALE GENOMIC DNA]</scope>
</reference>
<name>A0A836HZZ9_9TRYP</name>
<organism evidence="2 3">
    <name type="scientific">Leishmania martiniquensis</name>
    <dbReference type="NCBI Taxonomy" id="1580590"/>
    <lineage>
        <taxon>Eukaryota</taxon>
        <taxon>Discoba</taxon>
        <taxon>Euglenozoa</taxon>
        <taxon>Kinetoplastea</taxon>
        <taxon>Metakinetoplastina</taxon>
        <taxon>Trypanosomatida</taxon>
        <taxon>Trypanosomatidae</taxon>
        <taxon>Leishmaniinae</taxon>
        <taxon>Leishmania</taxon>
    </lineage>
</organism>
<dbReference type="OrthoDB" id="264283at2759"/>
<dbReference type="Proteomes" id="UP000673552">
    <property type="component" value="Unassembled WGS sequence"/>
</dbReference>
<sequence>MVRASPARPDSVAAVSDAAALPSSPEGIPTLGHCLTPQQVAQWTLQDVGRHIFFIVWVCGIPVHLQYILHVLEHSAASAGRRSEQTSHGRPTRESLIAVAQAGVFEPVCRRAAELRHALSRWPTTATLPTPGGRQSSELVALGVLSEAPEHEGSGVRSADCGECDGDGGNVKATASSTLYSSSCTIRAGAVTPAERFANVEALALCSPVEREGRSRFSAPSATWCAQAYWTALDQAQQWIARWPLLPNGSVRVTDSPGGTGAMGTSAWLQLQPACALTVARRKRLRGCGTPVTDDVVVVDADEEKVQNSAGGAGATSDTADGAVHHAKSPRREAAEVVVVDSDDDYL</sequence>
<keyword evidence="3" id="KW-1185">Reference proteome</keyword>
<evidence type="ECO:0000256" key="1">
    <source>
        <dbReference type="SAM" id="MobiDB-lite"/>
    </source>
</evidence>
<evidence type="ECO:0000313" key="3">
    <source>
        <dbReference type="Proteomes" id="UP000673552"/>
    </source>
</evidence>
<reference evidence="3" key="1">
    <citation type="journal article" date="2021" name="Microbiol. Resour. Announc.">
        <title>LGAAP: Leishmaniinae Genome Assembly and Annotation Pipeline.</title>
        <authorList>
            <person name="Almutairi H."/>
            <person name="Urbaniak M.D."/>
            <person name="Bates M.D."/>
            <person name="Jariyapan N."/>
            <person name="Kwakye-Nuako G."/>
            <person name="Thomaz-Soccol V."/>
            <person name="Al-Salem W.S."/>
            <person name="Dillon R.J."/>
            <person name="Bates P.A."/>
            <person name="Gatherer D."/>
        </authorList>
    </citation>
    <scope>NUCLEOTIDE SEQUENCE [LARGE SCALE GENOMIC DNA]</scope>
</reference>
<dbReference type="RefSeq" id="XP_067180859.1">
    <property type="nucleotide sequence ID" value="XM_067325014.1"/>
</dbReference>